<dbReference type="InterPro" id="IPR051005">
    <property type="entry name" value="Pentraxin_domain"/>
</dbReference>
<evidence type="ECO:0000256" key="5">
    <source>
        <dbReference type="ARBA" id="ARBA00022837"/>
    </source>
</evidence>
<comment type="subunit">
    <text evidence="9">Homopentamer. Pentaxin (or pentraxin) have a discoid arrangement of 5 non-covalently bound subunits.</text>
</comment>
<proteinExistence type="inferred from homology"/>
<dbReference type="PROSITE" id="PS51828">
    <property type="entry name" value="PTX_2"/>
    <property type="match status" value="1"/>
</dbReference>
<keyword evidence="12" id="KW-1185">Reference proteome</keyword>
<evidence type="ECO:0000256" key="9">
    <source>
        <dbReference type="RuleBase" id="RU362112"/>
    </source>
</evidence>
<evidence type="ECO:0000256" key="6">
    <source>
        <dbReference type="ARBA" id="ARBA00023157"/>
    </source>
</evidence>
<dbReference type="AlphaFoldDB" id="A0A8C4ERW3"/>
<dbReference type="GeneID" id="127366688"/>
<dbReference type="Pfam" id="PF00354">
    <property type="entry name" value="Pentaxin"/>
    <property type="match status" value="1"/>
</dbReference>
<reference evidence="11" key="1">
    <citation type="submission" date="2025-08" db="UniProtKB">
        <authorList>
            <consortium name="Ensembl"/>
        </authorList>
    </citation>
    <scope>IDENTIFICATION</scope>
</reference>
<gene>
    <name evidence="11" type="primary">LOC127366688</name>
</gene>
<dbReference type="OrthoDB" id="547680at2759"/>
<dbReference type="SUPFAM" id="SSF49899">
    <property type="entry name" value="Concanavalin A-like lectins/glucanases"/>
    <property type="match status" value="1"/>
</dbReference>
<dbReference type="FunFam" id="2.60.120.200:FF:000070">
    <property type="entry name" value="Serum amyloid P-component"/>
    <property type="match status" value="1"/>
</dbReference>
<evidence type="ECO:0000256" key="1">
    <source>
        <dbReference type="ARBA" id="ARBA00004613"/>
    </source>
</evidence>
<comment type="caution">
    <text evidence="8">Lacks conserved residue(s) required for the propagation of feature annotation.</text>
</comment>
<keyword evidence="3 9" id="KW-0479">Metal-binding</keyword>
<evidence type="ECO:0000256" key="4">
    <source>
        <dbReference type="ARBA" id="ARBA00022729"/>
    </source>
</evidence>
<keyword evidence="5 9" id="KW-0106">Calcium</keyword>
<dbReference type="GO" id="GO:0005576">
    <property type="term" value="C:extracellular region"/>
    <property type="evidence" value="ECO:0007669"/>
    <property type="project" value="UniProtKB-SubCell"/>
</dbReference>
<dbReference type="GeneTree" id="ENSGT01100000263515"/>
<organism evidence="11 12">
    <name type="scientific">Dicentrarchus labrax</name>
    <name type="common">European seabass</name>
    <name type="synonym">Morone labrax</name>
    <dbReference type="NCBI Taxonomy" id="13489"/>
    <lineage>
        <taxon>Eukaryota</taxon>
        <taxon>Metazoa</taxon>
        <taxon>Chordata</taxon>
        <taxon>Craniata</taxon>
        <taxon>Vertebrata</taxon>
        <taxon>Euteleostomi</taxon>
        <taxon>Actinopterygii</taxon>
        <taxon>Neopterygii</taxon>
        <taxon>Teleostei</taxon>
        <taxon>Neoteleostei</taxon>
        <taxon>Acanthomorphata</taxon>
        <taxon>Eupercaria</taxon>
        <taxon>Moronidae</taxon>
        <taxon>Dicentrarchus</taxon>
    </lineage>
</organism>
<evidence type="ECO:0000256" key="3">
    <source>
        <dbReference type="ARBA" id="ARBA00022723"/>
    </source>
</evidence>
<dbReference type="InterPro" id="IPR013320">
    <property type="entry name" value="ConA-like_dom_sf"/>
</dbReference>
<comment type="cofactor">
    <cofactor evidence="9">
        <name>Ca(2+)</name>
        <dbReference type="ChEBI" id="CHEBI:29108"/>
    </cofactor>
    <text evidence="9">Binds 2 calcium ions per subunit.</text>
</comment>
<evidence type="ECO:0000313" key="12">
    <source>
        <dbReference type="Proteomes" id="UP000694389"/>
    </source>
</evidence>
<reference evidence="11" key="2">
    <citation type="submission" date="2025-09" db="UniProtKB">
        <authorList>
            <consortium name="Ensembl"/>
        </authorList>
    </citation>
    <scope>IDENTIFICATION</scope>
</reference>
<dbReference type="PRINTS" id="PR00895">
    <property type="entry name" value="PENTAXIN"/>
</dbReference>
<keyword evidence="4 9" id="KW-0732">Signal</keyword>
<evidence type="ECO:0000259" key="10">
    <source>
        <dbReference type="PROSITE" id="PS51828"/>
    </source>
</evidence>
<dbReference type="Gene3D" id="2.60.120.200">
    <property type="match status" value="1"/>
</dbReference>
<dbReference type="GO" id="GO:0046872">
    <property type="term" value="F:metal ion binding"/>
    <property type="evidence" value="ECO:0007669"/>
    <property type="project" value="UniProtKB-KW"/>
</dbReference>
<dbReference type="PANTHER" id="PTHR45869">
    <property type="entry name" value="C-REACTIVE PROTEIN-RELATED"/>
    <property type="match status" value="1"/>
</dbReference>
<evidence type="ECO:0000256" key="7">
    <source>
        <dbReference type="ARBA" id="ARBA00038102"/>
    </source>
</evidence>
<protein>
    <recommendedName>
        <fullName evidence="9">Pentraxin family member</fullName>
    </recommendedName>
</protein>
<evidence type="ECO:0000313" key="11">
    <source>
        <dbReference type="Ensembl" id="ENSDLAP00005020793.1"/>
    </source>
</evidence>
<evidence type="ECO:0000256" key="8">
    <source>
        <dbReference type="PROSITE-ProRule" id="PRU01172"/>
    </source>
</evidence>
<feature type="chain" id="PRO_5034370670" description="Pentraxin family member" evidence="9">
    <location>
        <begin position="21"/>
        <end position="226"/>
    </location>
</feature>
<dbReference type="Ensembl" id="ENSDLAT00005022285.2">
    <property type="protein sequence ID" value="ENSDLAP00005020793.1"/>
    <property type="gene ID" value="ENSDLAG00005009643.2"/>
</dbReference>
<dbReference type="SMART" id="SM00159">
    <property type="entry name" value="PTX"/>
    <property type="match status" value="1"/>
</dbReference>
<comment type="subcellular location">
    <subcellularLocation>
        <location evidence="1 9">Secreted</location>
    </subcellularLocation>
</comment>
<keyword evidence="2" id="KW-0964">Secreted</keyword>
<dbReference type="PANTHER" id="PTHR45869:SF7">
    <property type="entry name" value="C-REACTIVE PROTEIN"/>
    <property type="match status" value="1"/>
</dbReference>
<feature type="signal peptide" evidence="9">
    <location>
        <begin position="1"/>
        <end position="20"/>
    </location>
</feature>
<evidence type="ECO:0000256" key="2">
    <source>
        <dbReference type="ARBA" id="ARBA00022525"/>
    </source>
</evidence>
<name>A0A8C4ERW3_DICLA</name>
<comment type="similarity">
    <text evidence="7 9">Belongs to the pentraxin family.</text>
</comment>
<dbReference type="InterPro" id="IPR001759">
    <property type="entry name" value="PTX_dom"/>
</dbReference>
<dbReference type="OMA" id="SEPSWEQ"/>
<accession>A0A8C4ERW3</accession>
<keyword evidence="6" id="KW-1015">Disulfide bond</keyword>
<feature type="domain" description="Pentraxin (PTX)" evidence="10">
    <location>
        <begin position="26"/>
        <end position="225"/>
    </location>
</feature>
<dbReference type="RefSeq" id="XP_051261822.1">
    <property type="nucleotide sequence ID" value="XM_051405862.1"/>
</dbReference>
<dbReference type="Proteomes" id="UP000694389">
    <property type="component" value="Unassembled WGS sequence"/>
</dbReference>
<sequence length="226" mass="25558">MWDTKMAFLLLLVMLTTCAAIPQDLSGKMFTFPEETGTANVRLKTSTQDFKAVTVCFRSITDLRRDHNLFSLATPSAQNAFLIFKTASSVIDFLVSNKKVEFGAEDYKLNMWHSICSTWDSKTGLVQLWFDGKSSIRKFTGGSNITTPSVILGQEQDSFGGGFDVKQSFVGMMSDVHMWDYTLSSCEIERYMDDLNFTPGNALNWRALDFQITERVLIEDKQMSCH</sequence>